<comment type="pathway">
    <text evidence="3">Lipid metabolism; fatty acid biosynthesis.</text>
</comment>
<dbReference type="InterPro" id="IPR009081">
    <property type="entry name" value="PP-bd_ACP"/>
</dbReference>
<dbReference type="GO" id="GO:0006633">
    <property type="term" value="P:fatty acid biosynthetic process"/>
    <property type="evidence" value="ECO:0007669"/>
    <property type="project" value="UniProtKB-UniPathway"/>
</dbReference>
<feature type="domain" description="Carrier" evidence="13">
    <location>
        <begin position="4616"/>
        <end position="4693"/>
    </location>
</feature>
<dbReference type="GO" id="GO:0004312">
    <property type="term" value="F:fatty acid synthase activity"/>
    <property type="evidence" value="ECO:0007669"/>
    <property type="project" value="TreeGrafter"/>
</dbReference>
<comment type="function">
    <text evidence="11">Involved in production of the polyketide antibiotic thailandamide.</text>
</comment>
<dbReference type="UniPathway" id="UPA00094"/>
<evidence type="ECO:0000259" key="14">
    <source>
        <dbReference type="PROSITE" id="PS52004"/>
    </source>
</evidence>
<evidence type="ECO:0000313" key="17">
    <source>
        <dbReference type="Proteomes" id="UP000241222"/>
    </source>
</evidence>
<dbReference type="OrthoDB" id="9778690at2"/>
<feature type="region of interest" description="N-terminal hotdog fold" evidence="12">
    <location>
        <begin position="2395"/>
        <end position="2513"/>
    </location>
</feature>
<dbReference type="Gene3D" id="3.40.47.10">
    <property type="match status" value="3"/>
</dbReference>
<evidence type="ECO:0000259" key="15">
    <source>
        <dbReference type="PROSITE" id="PS52019"/>
    </source>
</evidence>
<dbReference type="Pfam" id="PF22336">
    <property type="entry name" value="RhiE-like_linker"/>
    <property type="match status" value="2"/>
</dbReference>
<organism evidence="16 17">
    <name type="scientific">Photobacterium lutimaris</name>
    <dbReference type="NCBI Taxonomy" id="388278"/>
    <lineage>
        <taxon>Bacteria</taxon>
        <taxon>Pseudomonadati</taxon>
        <taxon>Pseudomonadota</taxon>
        <taxon>Gammaproteobacteria</taxon>
        <taxon>Vibrionales</taxon>
        <taxon>Vibrionaceae</taxon>
        <taxon>Photobacterium</taxon>
    </lineage>
</organism>
<dbReference type="InterPro" id="IPR016039">
    <property type="entry name" value="Thiolase-like"/>
</dbReference>
<gene>
    <name evidence="16" type="ORF">C9I99_00215</name>
</gene>
<dbReference type="RefSeq" id="WP_107346840.1">
    <property type="nucleotide sequence ID" value="NZ_PYMH01000001.1"/>
</dbReference>
<evidence type="ECO:0000256" key="7">
    <source>
        <dbReference type="ARBA" id="ARBA00022553"/>
    </source>
</evidence>
<keyword evidence="10" id="KW-0511">Multifunctional enzyme</keyword>
<dbReference type="PROSITE" id="PS50075">
    <property type="entry name" value="CARRIER"/>
    <property type="match status" value="6"/>
</dbReference>
<dbReference type="Gene3D" id="1.10.1240.100">
    <property type="match status" value="2"/>
</dbReference>
<dbReference type="InterPro" id="IPR032821">
    <property type="entry name" value="PKS_assoc"/>
</dbReference>
<dbReference type="FunFam" id="3.40.47.10:FF:000019">
    <property type="entry name" value="Polyketide synthase type I"/>
    <property type="match status" value="3"/>
</dbReference>
<dbReference type="Pfam" id="PF08659">
    <property type="entry name" value="KR"/>
    <property type="match status" value="3"/>
</dbReference>
<keyword evidence="9" id="KW-0677">Repeat</keyword>
<dbReference type="InterPro" id="IPR029063">
    <property type="entry name" value="SAM-dependent_MTases_sf"/>
</dbReference>
<evidence type="ECO:0000256" key="3">
    <source>
        <dbReference type="ARBA" id="ARBA00005194"/>
    </source>
</evidence>
<dbReference type="Pfam" id="PF00550">
    <property type="entry name" value="PP-binding"/>
    <property type="match status" value="7"/>
</dbReference>
<dbReference type="InterPro" id="IPR042104">
    <property type="entry name" value="PKS_dehydratase_sf"/>
</dbReference>
<dbReference type="GO" id="GO:0005737">
    <property type="term" value="C:cytoplasm"/>
    <property type="evidence" value="ECO:0007669"/>
    <property type="project" value="UniProtKB-SubCell"/>
</dbReference>
<protein>
    <recommendedName>
        <fullName evidence="18">Carrier domain-containing protein</fullName>
    </recommendedName>
</protein>
<dbReference type="InterPro" id="IPR020807">
    <property type="entry name" value="PKS_DH"/>
</dbReference>
<dbReference type="InterPro" id="IPR013968">
    <property type="entry name" value="PKS_KR"/>
</dbReference>
<dbReference type="SMART" id="SM00826">
    <property type="entry name" value="PKS_DH"/>
    <property type="match status" value="1"/>
</dbReference>
<dbReference type="PROSITE" id="PS52019">
    <property type="entry name" value="PKS_MFAS_DH"/>
    <property type="match status" value="1"/>
</dbReference>
<evidence type="ECO:0000256" key="1">
    <source>
        <dbReference type="ARBA" id="ARBA00004496"/>
    </source>
</evidence>
<feature type="domain" description="Carrier" evidence="13">
    <location>
        <begin position="508"/>
        <end position="585"/>
    </location>
</feature>
<dbReference type="Gene3D" id="3.40.50.150">
    <property type="entry name" value="Vaccinia Virus protein VP39"/>
    <property type="match status" value="1"/>
</dbReference>
<evidence type="ECO:0000256" key="4">
    <source>
        <dbReference type="ARBA" id="ARBA00006484"/>
    </source>
</evidence>
<keyword evidence="5" id="KW-0596">Phosphopantetheine</keyword>
<dbReference type="InterPro" id="IPR014031">
    <property type="entry name" value="Ketoacyl_synth_C"/>
</dbReference>
<evidence type="ECO:0000256" key="12">
    <source>
        <dbReference type="PROSITE-ProRule" id="PRU01363"/>
    </source>
</evidence>
<dbReference type="InterPro" id="IPR036736">
    <property type="entry name" value="ACP-like_sf"/>
</dbReference>
<name>A0A2T3J2F7_9GAMM</name>
<dbReference type="InterPro" id="IPR049900">
    <property type="entry name" value="PKS_mFAS_DH"/>
</dbReference>
<dbReference type="Pfam" id="PF08242">
    <property type="entry name" value="Methyltransf_12"/>
    <property type="match status" value="1"/>
</dbReference>
<dbReference type="SUPFAM" id="SSF51735">
    <property type="entry name" value="NAD(P)-binding Rossmann-fold domains"/>
    <property type="match status" value="3"/>
</dbReference>
<dbReference type="InterPro" id="IPR020806">
    <property type="entry name" value="PKS_PP-bd"/>
</dbReference>
<dbReference type="SMART" id="SM00822">
    <property type="entry name" value="PKS_KR"/>
    <property type="match status" value="3"/>
</dbReference>
<dbReference type="SUPFAM" id="SSF53901">
    <property type="entry name" value="Thiolase-like"/>
    <property type="match status" value="3"/>
</dbReference>
<dbReference type="InterPro" id="IPR049552">
    <property type="entry name" value="PKS_DH_N"/>
</dbReference>
<dbReference type="SUPFAM" id="SSF53335">
    <property type="entry name" value="S-adenosyl-L-methionine-dependent methyltransferases"/>
    <property type="match status" value="1"/>
</dbReference>
<dbReference type="InterPro" id="IPR054514">
    <property type="entry name" value="RhiE-like_linker"/>
</dbReference>
<accession>A0A2T3J2F7</accession>
<evidence type="ECO:0000313" key="16">
    <source>
        <dbReference type="EMBL" id="PSU35484.1"/>
    </source>
</evidence>
<dbReference type="PANTHER" id="PTHR43775">
    <property type="entry name" value="FATTY ACID SYNTHASE"/>
    <property type="match status" value="1"/>
</dbReference>
<dbReference type="InterPro" id="IPR018201">
    <property type="entry name" value="Ketoacyl_synth_AS"/>
</dbReference>
<keyword evidence="8" id="KW-0808">Transferase</keyword>
<dbReference type="InterPro" id="IPR049551">
    <property type="entry name" value="PKS_DH_C"/>
</dbReference>
<evidence type="ECO:0008006" key="18">
    <source>
        <dbReference type="Google" id="ProtNLM"/>
    </source>
</evidence>
<dbReference type="Gene3D" id="3.30.70.3290">
    <property type="match status" value="1"/>
</dbReference>
<dbReference type="CDD" id="cd00833">
    <property type="entry name" value="PKS"/>
    <property type="match status" value="3"/>
</dbReference>
<evidence type="ECO:0000256" key="9">
    <source>
        <dbReference type="ARBA" id="ARBA00022737"/>
    </source>
</evidence>
<evidence type="ECO:0000256" key="11">
    <source>
        <dbReference type="ARBA" id="ARBA00054155"/>
    </source>
</evidence>
<comment type="subcellular location">
    <subcellularLocation>
        <location evidence="1">Cytoplasm</location>
    </subcellularLocation>
</comment>
<evidence type="ECO:0000256" key="10">
    <source>
        <dbReference type="ARBA" id="ARBA00023268"/>
    </source>
</evidence>
<proteinExistence type="inferred from homology"/>
<dbReference type="GO" id="GO:0005886">
    <property type="term" value="C:plasma membrane"/>
    <property type="evidence" value="ECO:0007669"/>
    <property type="project" value="TreeGrafter"/>
</dbReference>
<dbReference type="Pfam" id="PF16197">
    <property type="entry name" value="KAsynt_C_assoc"/>
    <property type="match status" value="2"/>
</dbReference>
<dbReference type="Gene3D" id="3.10.129.110">
    <property type="entry name" value="Polyketide synthase dehydratase"/>
    <property type="match status" value="1"/>
</dbReference>
<dbReference type="Pfam" id="PF21089">
    <property type="entry name" value="PKS_DH_N"/>
    <property type="match status" value="1"/>
</dbReference>
<comment type="caution">
    <text evidence="16">The sequence shown here is derived from an EMBL/GenBank/DDBJ whole genome shotgun (WGS) entry which is preliminary data.</text>
</comment>
<evidence type="ECO:0000256" key="2">
    <source>
        <dbReference type="ARBA" id="ARBA00004792"/>
    </source>
</evidence>
<feature type="region of interest" description="C-terminal hotdog fold" evidence="12">
    <location>
        <begin position="2529"/>
        <end position="2673"/>
    </location>
</feature>
<feature type="domain" description="PKS/mFAS DH" evidence="15">
    <location>
        <begin position="2395"/>
        <end position="2673"/>
    </location>
</feature>
<dbReference type="Pfam" id="PF14765">
    <property type="entry name" value="PS-DH"/>
    <property type="match status" value="1"/>
</dbReference>
<dbReference type="PANTHER" id="PTHR43775:SF37">
    <property type="entry name" value="SI:DKEY-61P9.11"/>
    <property type="match status" value="1"/>
</dbReference>
<feature type="domain" description="Carrier" evidence="13">
    <location>
        <begin position="3280"/>
        <end position="3354"/>
    </location>
</feature>
<dbReference type="CDD" id="cd02440">
    <property type="entry name" value="AdoMet_MTases"/>
    <property type="match status" value="1"/>
</dbReference>
<dbReference type="InterPro" id="IPR006162">
    <property type="entry name" value="Ppantetheine_attach_site"/>
</dbReference>
<dbReference type="InterPro" id="IPR050091">
    <property type="entry name" value="PKS_NRPS_Biosynth_Enz"/>
</dbReference>
<keyword evidence="6" id="KW-0963">Cytoplasm</keyword>
<dbReference type="PROSITE" id="PS00012">
    <property type="entry name" value="PHOSPHOPANTETHEINE"/>
    <property type="match status" value="1"/>
</dbReference>
<keyword evidence="7" id="KW-0597">Phosphoprotein</keyword>
<sequence>MMKRIVKLLKEALVSSEAAAHLVALAKHKCSDSATYLEKQWVRTEVNSNTTDGVLLVFSNNEQKHDVWMEQHSGIVITILHSEQYEQVRENVFGLNLTDECQVKHLLTALVKEKDTEFNIIFDYRTDSRSDAEHIISGWLQFLHAMTQEHSLLSINGVVPVADDITGPNLHYLSLSALFRVMQKEHHDYILRTVKLSSESTEEDVIQELYSKQTSSLEIKYAKGSRYERHLTPATIPKNTHPTLTISENQTILISGGGGKIGFLISQWLITTYNCSVVLIGRSPEADVNKHYPLIEASNGVTYIQQDVTAKNPSLPLRKVLDRGIHGVIHLAGSLNDGLFRHKELSNWNEEISSKIKGIENLDAWTVSQPLRFFIAGSSLSAVHGFSGQSSYSYANAYLDHYIECREQLVNRGEKTGASISLNWSLWKDGGMSVSDEQKRQYKALYGIEDVSLISGITSIVMAISQQKSQLVVIDGDGSKILSSFNTTPAHVMATGSRPSNTYTKEDEHYTELLSGLYDIVEELMNVKREKLKPKTELAHYGFDSISFADLANKINQRFAINITPSVFFQYLHLDAITRYLLAECDIALEAEQDSIDESPYRNRGTRSADFDEDQSVSDDAVAIIGISGQFPGANNHESLWSRLVESADLVGEIPEDRWKWKEIFGNPKERNNQTNIRWGGFISDIDKFDRNFFKISARESELMDPQQRLFLQCSWSVVEDAGYNINELRGSNTAVYVGVASTDYTDLIIRNNLELEPHYSTGTGHSIVANRVSYLFDFHGPSEAIDTACSSSLIAVHKAAENIRSGECDLAIAGGVNVLLNPNLFISFSKAGMLSSDGKCKPFDKDANGYVRGEGVGAVLLKSYKQALIDHDHIYGVIKGSAVNHGGKTQSLTAPNPEAQAEVIRTALRKSRLDPSAISYIEAHGTGTNLGDPLETEGLKSALSASSFGKKSIGIGSIKSNIGHLETAAGIASVVKVLMSFKYEQIPSTIHFKELNPYVNLSNSPLYVVDQLQQWVPQHSEQSPLTAGISSFGFGGANAHIILQKPARTQASSNEAQDQLILISAESSSSLRNSIRDLRHYLLKYKSTISLVDIAFTLQKGRVHHQKRLALVVSSVNDLIVQLESQDEKIQESELSFDSCCSTGKLASTYDRRSQLYGIAKQWMNGETYRWEQLYDIQPHRISLPTYPFDKTKCWIDTNNSLESVQHSSYKSSLSNEEHQVVRINQKLVAASCDRISNGVSRKLLVIRFLQTQESKLIEELRNSFNTIEVLLSSLLSDAYVDQLLRSFINDDEVLILVENNECQDLQDEGRAYYGLLKQLSNLARYANSGRKRTKRLRFKFLHYFLEDAPRYQNPLTSLFKSFVSEQPSFCFKSVSLDVLDPTILEAELSAHFNNDEIIYTAGKRQNRQLVLDEPLQVPVLDGRFVERGVYLVTGGTGGIGRSICKDITMKGGIVIAVGRSTLTSQAINELKENAIIADYISCDICDHKSISIIEEHVSHHYGQLTGIVHAAGININRTINNSIDTDWEPIVETKVCGSQHLLTLAEHFRTDFLVLFGSMVGITGNAGQSIYAYSNACLDRISRSINERDLHLDCYAINWPLWDSEGMKMPASVMQKYKEEYGFIALSVEEGLRIWEKVLKAAPGNYSFLFGESQKIKQYVQMVNAGLNVKSDHIKEEWSNDRETYIQLFVETLAGVLRVSKAEIDIDETFENLGLDSLLINQFCDQVQIEIADFQVTLMFEYTTLRSLSEYCESQGMIQKNIRINNQADNQRCQLRGNVNNGPAPDDIAIIGIHGRYPDANNMDEYWLNLSAGKDSVSVVPEGRWDNAAYFSESVQEADCDKYYCQWGGFLSNPDYFDPGFFGISPKNAEVMDPQERLFIQSAWNALEDAGYIPLLKGSEDSKIDRNIGVFTGVTTHTYSLYNADFNSRGSYAIPNSQPWSIANRVSYLFNLTGPSVPIDTACSSSLAAIHFACKSIQSGECNLAIAGGVNLYLHPQKYIHLSNLKMLSPTGKCHAFSEKADGFVPGEGVGSIVLKPLKKAIRDGDHIRGVIKGSGINHGGRTNGYSVPSTTSQADVIEIALKNADVEPNSIRFIEAHGTGTSLGDPIEIAALNKVFHKHSRDSELYVGSVKSNIGHAESAAGIAGVSKIVQEFSQEQLVPSINCTNFNPKIKLSGGSVHIQRDALSFDELRKDTKVPLRAGVSSFGAGGTNVHLILEEYIDHRLHSKQDAVPVAIILSARDKKNLKQYAKDIRDFIVRRSDNQLKQNSLNLDNLAYTLQSGRLHMKERLGFVAKDLGDVIRQLEKYYNDVQDDRILQSTLVDKRKKGKIVQVETIQDALSSWLEGDFPSWERMSTESHMISLPGYPFVGKSYWYNGEPAFQDRQTKQCQGNHYFDKRVIVVEPNKEYKLSLSDDAFFVEDHIVDGEKILPGSVYLEMMRFIFEESTRKSRPVLKNIMWSQPLVFMDTQHRLKIECKGDEEDQKLTIKGSNESTGESIYAQGQVVYEKQSIQPEPIAVLNKQKYRESPSYNREDIYSFFNRMKLQYGPAFQVIDKLWKQENAVIAELNVRPATEDEHFVFHPAILDGALQAIIGFYIEDQESIAKDTFLPFLIKKIQIFKPVNPTCFVYIEESTVGKDQCSFNIKICNKQGDVCISIQDFVVNKLSNNNKRQHPQELLHLKPIWASSKLTINNLQEKAHKIVVFSDSKDIMTALNFKLPSDTKFTLVTPGERNKRISTDHFEVNDKDYAHYDELLRMLKLEGFIPTATIFLQQKGTQSENIEDKLFTSFYRLFNWSKCIIKSDQKSEVKQIVLFEDCSNTDFFSSGLFGLAKTISREYQKLATKVVEVAQSDKLSSDDIADIISHELKDNALHEIRYEGKNRKKLQMTPVVLSGDDNRIMRRQGTYLITGAIGGLGRMLAFYLADKYQADVLLTDIVEPGSKRVVSHLAKLRDKNVAVNYIQADLSNRVSVESLFKNVARNDINGLFHIAGFIKDALVHDKTEQEIQSVFAPKINGTMLVDECSKHLDIDFFAVYSSIAAFSGNVGQADYSYANRFQNAYCEYREQLREKGQRVGKTVAINWPLWEEGGMQTSAETQEYFVKSTGMQALSTESGLKSLELALNSDESHLIVVEGDRDKIYQTLQVTQQQTTKTSWPSPINKRNHITKIVKAQLTAITNVDEKDIDLRTEISDYGLDSVALTSFSNRLNEEFKCDLTPATFFEYSYIDELIQHLETVVEAVLIVEEHEQQGSMEKKSLIQDGLQPESKKNWPSPINKRNHITKIVKAQLTAITNVDEEDIDLRTEISDYGLDSVALTSFSNRLNEEFKCDFTPATFFEYSYIDELIQHLETVVEAVSVVEEHEQQGSMEKKSLIQDGLQPESKKSWSSPINKRNHITKIVKAQLTSITNVDEKDIDLRTEISDYGLDSVALTSLSNRLNEEFKCDLTPATFFEYSYIDELIQHLETVVEAVSVVEEHEQQGSMEKNCLIQDNLQPESVTVSKDENQAIAIIGISGKFPSADNIDDFWENIVSGKSLMKEIPKERWDWLKYFGDPQEEVNKTFVNKCAFMDDVDKFDAGYFKISPREAALMDPVQRMFLECSISTIENAGYKVSSFADSDTGLYVGLINPEYADLMVEQDLPIEAHMATGVSRSIVANRVSYLLDIKGPSEVIDTACSSALVAIDKGVDSIRNGRCKMVLAGGVNVILSSRVHLSYSKAGMLSPDCESKAFDDSANGYARGEGVGAVLLKSLDQAEKDEDHIYGIIRGSAINHGGHANALTAPSPNSQAALLIDAYSQANISPETVSYIEAHGTGTSLGDPIEMNGLKKGFQYLYKKHNLDFGSGHKIAVGAVKTNVGHLEAAAGIAGLFKTLLSIQNKTIPTNRNFTKLNQYIDIADTPFYVSDETVAWPALEDKHGKKLPRRAGVSSFGFGGVNAHMVIEEHMSTDTSEDNGKPQLVVLSALTQAGLKDYAASIVKYLSVREIEFREQGLEEELMLSFIDHVVSQISIITQLPIDEIDVNEGIENLGLDQVTVETVISDINNTFNLAIKSKQFYQLETIEKFCRHCVNSYADEIGSRLTQGLDKVKSTGYSIKLVDLAYTLYHGRDHRSERLAIIATSIQELRTTLEDFLLGNVESGLLIHHSSSKESIRGSVNAPLQEIALSWVAGEDVSNAVQGIVSAGRKVPLPTYPFSKVRHWIKAKECTPEQEKSINTAAPISNKSARIIQFEQESSWVESNSIELLILALDKTDLFRYLLTPHHIDDIMHQQKIKAKYIRLVQAVINILEKEGVLLTNGEKEIVLHSNFTPEILRQRASDAQARLGSILTDKPKYRNHMRLLQTCTENLLRILRGELLPTDVIFPDSRMDLVEDVYKGNISADYYNNQLVNKLNDLILAKQSGHRSGDKIRILEIGAGTGGTSELVLNRIQHFQNMEYFYTDISLAFVKYGKNKYGAHHHFLHAQTLNVEDIEDVKKFRGNGFDIVIAANVLHATTDMNRTLTNINYLLKRGGDLVVNELVKKKNFLTLTFGLLDGWWLFKDENIRIADTPLIKIDRWSSLLDNLRFDNTVFLGVDDLENADQAIIVSTKVEDLIAIEDDIETESISTNVTNNSRFDSEYNYITSSIVQVLATTLDLDPQVVKTDKPYIDFGVDSILAVEGVNRINKKLGIKLRTTDFFNYVTVQDLSQYIRENYSISSHEVIQQIAEPDDSVDREASKKVEDVELLNLLCDLQNGTKSVEEVDEIILSTS</sequence>
<dbReference type="InterPro" id="IPR014030">
    <property type="entry name" value="Ketoacyl_synth_N"/>
</dbReference>
<dbReference type="Pfam" id="PF02801">
    <property type="entry name" value="Ketoacyl-synt_C"/>
    <property type="match status" value="3"/>
</dbReference>
<reference evidence="16 17" key="1">
    <citation type="submission" date="2018-03" db="EMBL/GenBank/DDBJ databases">
        <title>Whole genome sequencing of Histamine producing bacteria.</title>
        <authorList>
            <person name="Butler K."/>
        </authorList>
    </citation>
    <scope>NUCLEOTIDE SEQUENCE [LARGE SCALE GENOMIC DNA]</scope>
    <source>
        <strain evidence="16 17">JCM 13586</strain>
    </source>
</reference>
<dbReference type="InterPro" id="IPR036291">
    <property type="entry name" value="NAD(P)-bd_dom_sf"/>
</dbReference>
<feature type="domain" description="Ketosynthase family 3 (KS3)" evidence="14">
    <location>
        <begin position="1787"/>
        <end position="2221"/>
    </location>
</feature>
<dbReference type="Proteomes" id="UP000241222">
    <property type="component" value="Unassembled WGS sequence"/>
</dbReference>
<dbReference type="InterPro" id="IPR013217">
    <property type="entry name" value="Methyltransf_12"/>
</dbReference>
<dbReference type="SMART" id="SM01294">
    <property type="entry name" value="PKS_PP_betabranch"/>
    <property type="match status" value="2"/>
</dbReference>
<dbReference type="SUPFAM" id="SSF47336">
    <property type="entry name" value="ACP-like"/>
    <property type="match status" value="7"/>
</dbReference>
<dbReference type="GO" id="GO:0004315">
    <property type="term" value="F:3-oxoacyl-[acyl-carrier-protein] synthase activity"/>
    <property type="evidence" value="ECO:0007669"/>
    <property type="project" value="InterPro"/>
</dbReference>
<dbReference type="SMART" id="SM00825">
    <property type="entry name" value="PKS_KS"/>
    <property type="match status" value="3"/>
</dbReference>
<dbReference type="SMART" id="SM00823">
    <property type="entry name" value="PKS_PP"/>
    <property type="match status" value="6"/>
</dbReference>
<comment type="similarity">
    <text evidence="4">Belongs to the short-chain dehydrogenases/reductases (SDR) family.</text>
</comment>
<dbReference type="InterPro" id="IPR057326">
    <property type="entry name" value="KR_dom"/>
</dbReference>
<dbReference type="Gene3D" id="1.10.1200.10">
    <property type="entry name" value="ACP-like"/>
    <property type="match status" value="7"/>
</dbReference>
<feature type="domain" description="Carrier" evidence="13">
    <location>
        <begin position="3392"/>
        <end position="3469"/>
    </location>
</feature>
<dbReference type="PROSITE" id="PS52004">
    <property type="entry name" value="KS3_2"/>
    <property type="match status" value="3"/>
</dbReference>
<dbReference type="GO" id="GO:0031177">
    <property type="term" value="F:phosphopantetheine binding"/>
    <property type="evidence" value="ECO:0007669"/>
    <property type="project" value="InterPro"/>
</dbReference>
<dbReference type="EMBL" id="PYMH01000001">
    <property type="protein sequence ID" value="PSU35484.1"/>
    <property type="molecule type" value="Genomic_DNA"/>
</dbReference>
<feature type="domain" description="Carrier" evidence="13">
    <location>
        <begin position="1682"/>
        <end position="1758"/>
    </location>
</feature>
<evidence type="ECO:0000256" key="8">
    <source>
        <dbReference type="ARBA" id="ARBA00022679"/>
    </source>
</evidence>
<dbReference type="Gene3D" id="3.40.50.720">
    <property type="entry name" value="NAD(P)-binding Rossmann-like Domain"/>
    <property type="match status" value="3"/>
</dbReference>
<dbReference type="InterPro" id="IPR020841">
    <property type="entry name" value="PKS_Beta-ketoAc_synthase_dom"/>
</dbReference>
<feature type="active site" description="Proton acceptor; for dehydratase activity" evidence="12">
    <location>
        <position position="2424"/>
    </location>
</feature>
<evidence type="ECO:0000259" key="13">
    <source>
        <dbReference type="PROSITE" id="PS50075"/>
    </source>
</evidence>
<evidence type="ECO:0000256" key="5">
    <source>
        <dbReference type="ARBA" id="ARBA00022450"/>
    </source>
</evidence>
<dbReference type="Pfam" id="PF21394">
    <property type="entry name" value="Beta-ketacyl_N"/>
    <property type="match status" value="1"/>
</dbReference>
<dbReference type="PROSITE" id="PS00606">
    <property type="entry name" value="KS3_1"/>
    <property type="match status" value="3"/>
</dbReference>
<feature type="domain" description="Ketosynthase family 3 (KS3)" evidence="14">
    <location>
        <begin position="3506"/>
        <end position="3943"/>
    </location>
</feature>
<feature type="domain" description="Carrier" evidence="13">
    <location>
        <begin position="3162"/>
        <end position="3239"/>
    </location>
</feature>
<dbReference type="InterPro" id="IPR049490">
    <property type="entry name" value="C883_1060-like_KR_N"/>
</dbReference>
<feature type="active site" description="Proton donor; for dehydratase activity" evidence="12">
    <location>
        <position position="2588"/>
    </location>
</feature>
<dbReference type="GO" id="GO:0071770">
    <property type="term" value="P:DIM/DIP cell wall layer assembly"/>
    <property type="evidence" value="ECO:0007669"/>
    <property type="project" value="TreeGrafter"/>
</dbReference>
<feature type="domain" description="Ketosynthase family 3 (KS3)" evidence="14">
    <location>
        <begin position="619"/>
        <end position="1046"/>
    </location>
</feature>
<keyword evidence="17" id="KW-1185">Reference proteome</keyword>
<comment type="pathway">
    <text evidence="2">Antibiotic biosynthesis.</text>
</comment>
<evidence type="ECO:0000256" key="6">
    <source>
        <dbReference type="ARBA" id="ARBA00022490"/>
    </source>
</evidence>
<dbReference type="Pfam" id="PF00109">
    <property type="entry name" value="ketoacyl-synt"/>
    <property type="match status" value="3"/>
</dbReference>
<dbReference type="CDD" id="cd08953">
    <property type="entry name" value="KR_2_SDR_x"/>
    <property type="match status" value="2"/>
</dbReference>